<gene>
    <name evidence="1" type="ORF">MNBD_GAMMA24-1425</name>
</gene>
<evidence type="ECO:0000313" key="1">
    <source>
        <dbReference type="EMBL" id="VAX13122.1"/>
    </source>
</evidence>
<proteinExistence type="predicted"/>
<sequence>MGNKTSCISVRLSESDHSKIKTTAKTLQVRHSDIMRYAIKTTLTRLSAFHNPELTGPALLPTIIEHCNELNRHFDLDADKLDNIINAEVVTPGRQVARSDIELLALCGMPTEMIQQRFIQATGIKLKANEVYQFMKKYLAEKYQAA</sequence>
<dbReference type="AlphaFoldDB" id="A0A3B1BAM6"/>
<dbReference type="EMBL" id="UOFZ01000100">
    <property type="protein sequence ID" value="VAX13122.1"/>
    <property type="molecule type" value="Genomic_DNA"/>
</dbReference>
<reference evidence="1" key="1">
    <citation type="submission" date="2018-06" db="EMBL/GenBank/DDBJ databases">
        <authorList>
            <person name="Zhirakovskaya E."/>
        </authorList>
    </citation>
    <scope>NUCLEOTIDE SEQUENCE</scope>
</reference>
<organism evidence="1">
    <name type="scientific">hydrothermal vent metagenome</name>
    <dbReference type="NCBI Taxonomy" id="652676"/>
    <lineage>
        <taxon>unclassified sequences</taxon>
        <taxon>metagenomes</taxon>
        <taxon>ecological metagenomes</taxon>
    </lineage>
</organism>
<protein>
    <submittedName>
        <fullName evidence="1">Uncharacterized protein</fullName>
    </submittedName>
</protein>
<name>A0A3B1BAM6_9ZZZZ</name>
<accession>A0A3B1BAM6</accession>